<comment type="subcellular location">
    <subcellularLocation>
        <location evidence="1">Cell surface</location>
    </subcellularLocation>
</comment>
<organism evidence="8 9">
    <name type="scientific">Paucilactobacillus hokkaidonensis JCM 18461</name>
    <dbReference type="NCBI Taxonomy" id="1291742"/>
    <lineage>
        <taxon>Bacteria</taxon>
        <taxon>Bacillati</taxon>
        <taxon>Bacillota</taxon>
        <taxon>Bacilli</taxon>
        <taxon>Lactobacillales</taxon>
        <taxon>Lactobacillaceae</taxon>
        <taxon>Paucilactobacillus</taxon>
    </lineage>
</organism>
<dbReference type="InterPro" id="IPR023346">
    <property type="entry name" value="Lysozyme-like_dom_sf"/>
</dbReference>
<dbReference type="GO" id="GO:0009986">
    <property type="term" value="C:cell surface"/>
    <property type="evidence" value="ECO:0007669"/>
    <property type="project" value="UniProtKB-SubCell"/>
</dbReference>
<evidence type="ECO:0000256" key="4">
    <source>
        <dbReference type="ARBA" id="ARBA00022801"/>
    </source>
</evidence>
<dbReference type="GO" id="GO:0006508">
    <property type="term" value="P:proteolysis"/>
    <property type="evidence" value="ECO:0007669"/>
    <property type="project" value="UniProtKB-KW"/>
</dbReference>
<evidence type="ECO:0000256" key="6">
    <source>
        <dbReference type="SAM" id="SignalP"/>
    </source>
</evidence>
<keyword evidence="4" id="KW-0378">Hydrolase</keyword>
<dbReference type="SUPFAM" id="SSF54001">
    <property type="entry name" value="Cysteine proteinases"/>
    <property type="match status" value="1"/>
</dbReference>
<dbReference type="HOGENOM" id="CLU_016043_12_0_9"/>
<sequence>MMNKKWLGLAVLPIILISLLFFSVAMTADDDDSSDSTELVVDSMNLSAEVLKYKSTVEKYCKEFGIPDQVTVILAIMQVESGGKGSDVMQSSESLGQAPSSLSPDASIKQGVKYFASLIKSMKTTKTDLNTAIQSYNFGGAFINYVATHGKKYSLQIASDFAKEKAGGKKVTYTNPVSDEGWRYAYGNMFYVSLVSQYLSPTVANFSDKTVKAIMTEALKYQGTPYVFGGSTPTTGFDCSGLTSWAYAKAGIKLPRTAQAQYNVTQHISIKNSKAGDLVFFKGTYATSDYITHVGIYVGNMRMYNAGDPLGYANLNTAYWQAHLVGAGRIKK</sequence>
<proteinExistence type="inferred from homology"/>
<keyword evidence="3" id="KW-0645">Protease</keyword>
<evidence type="ECO:0000256" key="5">
    <source>
        <dbReference type="ARBA" id="ARBA00022807"/>
    </source>
</evidence>
<evidence type="ECO:0000256" key="3">
    <source>
        <dbReference type="ARBA" id="ARBA00022670"/>
    </source>
</evidence>
<dbReference type="CDD" id="cd16891">
    <property type="entry name" value="CwlT-like"/>
    <property type="match status" value="1"/>
</dbReference>
<dbReference type="PANTHER" id="PTHR47053:SF5">
    <property type="entry name" value="BIFUNCTIONAL MURAMIDASE_DL-ENDOPEPTIDASE CWLT"/>
    <property type="match status" value="1"/>
</dbReference>
<keyword evidence="5" id="KW-0788">Thiol protease</keyword>
<dbReference type="Gene3D" id="3.90.1720.10">
    <property type="entry name" value="endopeptidase domain like (from Nostoc punctiforme)"/>
    <property type="match status" value="1"/>
</dbReference>
<dbReference type="KEGG" id="lho:LOOC260_118520"/>
<dbReference type="STRING" id="1291742.LOOC260_118520"/>
<dbReference type="Pfam" id="PF13702">
    <property type="entry name" value="Lysozyme_like"/>
    <property type="match status" value="1"/>
</dbReference>
<dbReference type="GO" id="GO:0008234">
    <property type="term" value="F:cysteine-type peptidase activity"/>
    <property type="evidence" value="ECO:0007669"/>
    <property type="project" value="UniProtKB-KW"/>
</dbReference>
<evidence type="ECO:0000256" key="2">
    <source>
        <dbReference type="ARBA" id="ARBA00007074"/>
    </source>
</evidence>
<dbReference type="Proteomes" id="UP000031620">
    <property type="component" value="Chromosome"/>
</dbReference>
<reference evidence="8 9" key="1">
    <citation type="submission" date="2014-11" db="EMBL/GenBank/DDBJ databases">
        <title>Complete genome sequence and analysis of Lactobacillus hokkaidonensis LOOC260T.</title>
        <authorList>
            <person name="Tanizawa Y."/>
            <person name="Tohno M."/>
            <person name="Kaminuma E."/>
            <person name="Nakamura Y."/>
            <person name="Arita M."/>
        </authorList>
    </citation>
    <scope>NUCLEOTIDE SEQUENCE [LARGE SCALE GENOMIC DNA]</scope>
    <source>
        <strain evidence="8 9">LOOC260</strain>
    </source>
</reference>
<gene>
    <name evidence="8" type="ORF">LOOC260_118520</name>
</gene>
<comment type="similarity">
    <text evidence="2">Belongs to the peptidase C40 family.</text>
</comment>
<dbReference type="InterPro" id="IPR038765">
    <property type="entry name" value="Papain-like_cys_pep_sf"/>
</dbReference>
<dbReference type="InterPro" id="IPR047194">
    <property type="entry name" value="CwlT-like_lysozyme"/>
</dbReference>
<dbReference type="Gene3D" id="1.10.530.10">
    <property type="match status" value="1"/>
</dbReference>
<evidence type="ECO:0000313" key="8">
    <source>
        <dbReference type="EMBL" id="BAP86358.1"/>
    </source>
</evidence>
<accession>A0A0A1GZC4</accession>
<evidence type="ECO:0000259" key="7">
    <source>
        <dbReference type="PROSITE" id="PS51935"/>
    </source>
</evidence>
<evidence type="ECO:0000313" key="9">
    <source>
        <dbReference type="Proteomes" id="UP000031620"/>
    </source>
</evidence>
<name>A0A0A1GZC4_9LACO</name>
<dbReference type="EMBL" id="AP014680">
    <property type="protein sequence ID" value="BAP86358.1"/>
    <property type="molecule type" value="Genomic_DNA"/>
</dbReference>
<keyword evidence="6" id="KW-0732">Signal</keyword>
<feature type="signal peptide" evidence="6">
    <location>
        <begin position="1"/>
        <end position="27"/>
    </location>
</feature>
<dbReference type="InterPro" id="IPR051202">
    <property type="entry name" value="Peptidase_C40"/>
</dbReference>
<feature type="chain" id="PRO_5001985056" evidence="6">
    <location>
        <begin position="28"/>
        <end position="332"/>
    </location>
</feature>
<feature type="domain" description="NlpC/P60" evidence="7">
    <location>
        <begin position="208"/>
        <end position="331"/>
    </location>
</feature>
<dbReference type="PANTHER" id="PTHR47053">
    <property type="entry name" value="MUREIN DD-ENDOPEPTIDASE MEPH-RELATED"/>
    <property type="match status" value="1"/>
</dbReference>
<evidence type="ECO:0000256" key="1">
    <source>
        <dbReference type="ARBA" id="ARBA00004241"/>
    </source>
</evidence>
<dbReference type="Pfam" id="PF00877">
    <property type="entry name" value="NLPC_P60"/>
    <property type="match status" value="1"/>
</dbReference>
<dbReference type="PROSITE" id="PS51935">
    <property type="entry name" value="NLPC_P60"/>
    <property type="match status" value="1"/>
</dbReference>
<protein>
    <submittedName>
        <fullName evidence="8">NlpC/P60 family peptidase</fullName>
    </submittedName>
</protein>
<dbReference type="AlphaFoldDB" id="A0A0A1GZC4"/>
<dbReference type="SUPFAM" id="SSF53955">
    <property type="entry name" value="Lysozyme-like"/>
    <property type="match status" value="1"/>
</dbReference>
<dbReference type="InterPro" id="IPR000064">
    <property type="entry name" value="NLP_P60_dom"/>
</dbReference>